<sequence length="429" mass="47975">MKINLEQYRLSTDDELRFEVGAVEVLLELTEGDAEMFGTPLIRYKKYQIPAGFRGAVYAMKSAVIEIAGPLESAYTAHAAVPMVPYRNVHAGLRTKRIRTAPYQTGPKVLIAGPKDVGKSTLCKLLGNYAVRTGNQVLYVDLDPGQNIVFPGCLSVINVEKLSHPLYGFDTDKPYALNFGSLNPLKNQKLYDIMVEHISEVVNKKLKAIDKFRKGGVIIDTTAYSKGVYYKSILRAAEIFNVDLLIVLDHERLYADLQKDLKGKPTKIIHLPKSGGVESRTPAQEAESRRNVIQKYFYGTKAQPFYPRSFEFVYDKPKEEWDLKVARIGVDALPSSCLPYGMAPDEHQTMVEQVNFTPALNHKIVALTEDTGSLTSAIIKKNVRGFALIQEVDTPNKVVQVLLAEEPPIKYNLGILSEVEFMDDMPGRM</sequence>
<gene>
    <name evidence="6" type="ORF">BOKJ2_LOCUS11652</name>
</gene>
<feature type="domain" description="Clp1 N-terminal" evidence="4">
    <location>
        <begin position="10"/>
        <end position="99"/>
    </location>
</feature>
<evidence type="ECO:0008006" key="8">
    <source>
        <dbReference type="Google" id="ProtNLM"/>
    </source>
</evidence>
<dbReference type="GO" id="GO:0031124">
    <property type="term" value="P:mRNA 3'-end processing"/>
    <property type="evidence" value="ECO:0007669"/>
    <property type="project" value="InterPro"/>
</dbReference>
<dbReference type="Pfam" id="PF16573">
    <property type="entry name" value="CLP1_N"/>
    <property type="match status" value="1"/>
</dbReference>
<organism evidence="6 7">
    <name type="scientific">Bursaphelenchus okinawaensis</name>
    <dbReference type="NCBI Taxonomy" id="465554"/>
    <lineage>
        <taxon>Eukaryota</taxon>
        <taxon>Metazoa</taxon>
        <taxon>Ecdysozoa</taxon>
        <taxon>Nematoda</taxon>
        <taxon>Chromadorea</taxon>
        <taxon>Rhabditida</taxon>
        <taxon>Tylenchina</taxon>
        <taxon>Tylenchomorpha</taxon>
        <taxon>Aphelenchoidea</taxon>
        <taxon>Aphelenchoididae</taxon>
        <taxon>Bursaphelenchus</taxon>
    </lineage>
</organism>
<dbReference type="OrthoDB" id="258143at2759"/>
<dbReference type="Proteomes" id="UP000783686">
    <property type="component" value="Unassembled WGS sequence"/>
</dbReference>
<evidence type="ECO:0000256" key="2">
    <source>
        <dbReference type="ARBA" id="ARBA00022840"/>
    </source>
</evidence>
<dbReference type="Pfam" id="PF16575">
    <property type="entry name" value="CLP1_P"/>
    <property type="match status" value="1"/>
</dbReference>
<dbReference type="InterPro" id="IPR010655">
    <property type="entry name" value="Clp1_C"/>
</dbReference>
<dbReference type="GO" id="GO:0005524">
    <property type="term" value="F:ATP binding"/>
    <property type="evidence" value="ECO:0007669"/>
    <property type="project" value="UniProtKB-KW"/>
</dbReference>
<dbReference type="InterPro" id="IPR032324">
    <property type="entry name" value="Clp1_N"/>
</dbReference>
<comment type="caution">
    <text evidence="6">The sequence shown here is derived from an EMBL/GenBank/DDBJ whole genome shotgun (WGS) entry which is preliminary data.</text>
</comment>
<dbReference type="InterPro" id="IPR038238">
    <property type="entry name" value="Clp1_C_sf"/>
</dbReference>
<dbReference type="Gene3D" id="2.40.30.330">
    <property type="entry name" value="Pre-mRNA cleavage complex subunit Clp1, C-terminal domain"/>
    <property type="match status" value="1"/>
</dbReference>
<dbReference type="InterPro" id="IPR032319">
    <property type="entry name" value="CLP1_P"/>
</dbReference>
<dbReference type="Proteomes" id="UP000614601">
    <property type="component" value="Unassembled WGS sequence"/>
</dbReference>
<dbReference type="PANTHER" id="PTHR12755">
    <property type="entry name" value="CLEAVAGE/POLYADENYLATION FACTOR IA SUBUNIT CLP1P"/>
    <property type="match status" value="1"/>
</dbReference>
<dbReference type="Gene3D" id="3.40.50.300">
    <property type="entry name" value="P-loop containing nucleotide triphosphate hydrolases"/>
    <property type="match status" value="1"/>
</dbReference>
<keyword evidence="2" id="KW-0067">ATP-binding</keyword>
<protein>
    <recommendedName>
        <fullName evidence="8">Protein CLP1 homolog</fullName>
    </recommendedName>
</protein>
<dbReference type="EMBL" id="CAJFDH010000005">
    <property type="protein sequence ID" value="CAD5225586.1"/>
    <property type="molecule type" value="Genomic_DNA"/>
</dbReference>
<dbReference type="InterPro" id="IPR045116">
    <property type="entry name" value="Clp1/Grc3"/>
</dbReference>
<dbReference type="AlphaFoldDB" id="A0A811L8I1"/>
<dbReference type="GO" id="GO:0006388">
    <property type="term" value="P:tRNA splicing, via endonucleolytic cleavage and ligation"/>
    <property type="evidence" value="ECO:0007669"/>
    <property type="project" value="TreeGrafter"/>
</dbReference>
<evidence type="ECO:0000256" key="1">
    <source>
        <dbReference type="ARBA" id="ARBA00022741"/>
    </source>
</evidence>
<evidence type="ECO:0000313" key="6">
    <source>
        <dbReference type="EMBL" id="CAD5225586.1"/>
    </source>
</evidence>
<proteinExistence type="predicted"/>
<dbReference type="GO" id="GO:0051731">
    <property type="term" value="F:polynucleotide 5'-hydroxyl-kinase activity"/>
    <property type="evidence" value="ECO:0007669"/>
    <property type="project" value="InterPro"/>
</dbReference>
<keyword evidence="1" id="KW-0547">Nucleotide-binding</keyword>
<evidence type="ECO:0000259" key="3">
    <source>
        <dbReference type="Pfam" id="PF06807"/>
    </source>
</evidence>
<reference evidence="6" key="1">
    <citation type="submission" date="2020-09" db="EMBL/GenBank/DDBJ databases">
        <authorList>
            <person name="Kikuchi T."/>
        </authorList>
    </citation>
    <scope>NUCLEOTIDE SEQUENCE</scope>
    <source>
        <strain evidence="6">SH1</strain>
    </source>
</reference>
<dbReference type="EMBL" id="CAJFCW020000005">
    <property type="protein sequence ID" value="CAG9121102.1"/>
    <property type="molecule type" value="Genomic_DNA"/>
</dbReference>
<feature type="domain" description="Clp1 P-loop" evidence="5">
    <location>
        <begin position="113"/>
        <end position="299"/>
    </location>
</feature>
<name>A0A811L8I1_9BILA</name>
<dbReference type="Pfam" id="PF06807">
    <property type="entry name" value="Clp1"/>
    <property type="match status" value="1"/>
</dbReference>
<evidence type="ECO:0000313" key="7">
    <source>
        <dbReference type="Proteomes" id="UP000614601"/>
    </source>
</evidence>
<dbReference type="PANTHER" id="PTHR12755:SF6">
    <property type="entry name" value="POLYRIBONUCLEOTIDE 5'-HYDROXYL-KINASE CLP1"/>
    <property type="match status" value="1"/>
</dbReference>
<feature type="domain" description="Clp1 C-terminal" evidence="3">
    <location>
        <begin position="322"/>
        <end position="423"/>
    </location>
</feature>
<dbReference type="Gene3D" id="2.60.120.1030">
    <property type="entry name" value="Clp1, DNA binding domain"/>
    <property type="match status" value="1"/>
</dbReference>
<accession>A0A811L8I1</accession>
<dbReference type="InterPro" id="IPR027417">
    <property type="entry name" value="P-loop_NTPase"/>
</dbReference>
<dbReference type="InterPro" id="IPR038239">
    <property type="entry name" value="Clp1_N_sf"/>
</dbReference>
<evidence type="ECO:0000259" key="4">
    <source>
        <dbReference type="Pfam" id="PF16573"/>
    </source>
</evidence>
<keyword evidence="7" id="KW-1185">Reference proteome</keyword>
<dbReference type="SUPFAM" id="SSF52540">
    <property type="entry name" value="P-loop containing nucleoside triphosphate hydrolases"/>
    <property type="match status" value="1"/>
</dbReference>
<evidence type="ECO:0000259" key="5">
    <source>
        <dbReference type="Pfam" id="PF16575"/>
    </source>
</evidence>
<dbReference type="GO" id="GO:0005634">
    <property type="term" value="C:nucleus"/>
    <property type="evidence" value="ECO:0007669"/>
    <property type="project" value="TreeGrafter"/>
</dbReference>